<sequence length="375" mass="43471">MKILLVGESSLLHNTLKKGLVELGHQVTLMSDGNDWHNSPRDIDLRRNMERYGRWSGLVVLWKIVCNLHKICGNDIVQVHNYQFVPLMGWWNMLIFWFLKLTNKRIIKGCFADDPHLFRQQAKGIPAYSDTFWNGKLQNIEENKERMAFHFMPQFDKCWHTVSYHSDALIACLYEYYLCYDVSEFHKKLYYIPLPMIIPAIDENRQKGNGEVIKVLVGLQPKREYLKGALKIAHFVEILAKKYPGKIELKYVEGVAYDEYCRMLDEADVLVDQFYSYTPSMNSLAAMARGTVVIGGGEEEYYEFIGETELRPIINVSPEYSESQNVAIIEQAFFVKDNLAKLSSQSIDFVKKYHNYTSVASTYVKLYEKLLASSS</sequence>
<comment type="caution">
    <text evidence="1">The sequence shown here is derived from an EMBL/GenBank/DDBJ whole genome shotgun (WGS) entry which is preliminary data.</text>
</comment>
<dbReference type="EMBL" id="QRVA01000008">
    <property type="protein sequence ID" value="RGS17182.1"/>
    <property type="molecule type" value="Genomic_DNA"/>
</dbReference>
<dbReference type="AlphaFoldDB" id="A0A3E5EBL5"/>
<dbReference type="SUPFAM" id="SSF53756">
    <property type="entry name" value="UDP-Glycosyltransferase/glycogen phosphorylase"/>
    <property type="match status" value="1"/>
</dbReference>
<accession>A0A3E5EBL5</accession>
<keyword evidence="1" id="KW-0808">Transferase</keyword>
<proteinExistence type="predicted"/>
<name>A0A3E5EBL5_9BACT</name>
<organism evidence="1 2">
    <name type="scientific">Segatella copri</name>
    <dbReference type="NCBI Taxonomy" id="165179"/>
    <lineage>
        <taxon>Bacteria</taxon>
        <taxon>Pseudomonadati</taxon>
        <taxon>Bacteroidota</taxon>
        <taxon>Bacteroidia</taxon>
        <taxon>Bacteroidales</taxon>
        <taxon>Prevotellaceae</taxon>
        <taxon>Segatella</taxon>
    </lineage>
</organism>
<dbReference type="GO" id="GO:0016740">
    <property type="term" value="F:transferase activity"/>
    <property type="evidence" value="ECO:0007669"/>
    <property type="project" value="UniProtKB-KW"/>
</dbReference>
<evidence type="ECO:0000313" key="2">
    <source>
        <dbReference type="Proteomes" id="UP000283872"/>
    </source>
</evidence>
<gene>
    <name evidence="1" type="ORF">DWY11_05000</name>
</gene>
<dbReference type="Proteomes" id="UP000283872">
    <property type="component" value="Unassembled WGS sequence"/>
</dbReference>
<protein>
    <submittedName>
        <fullName evidence="1">Glycosyltransferase family 1 protein</fullName>
    </submittedName>
</protein>
<reference evidence="1 2" key="1">
    <citation type="submission" date="2018-08" db="EMBL/GenBank/DDBJ databases">
        <title>A genome reference for cultivated species of the human gut microbiota.</title>
        <authorList>
            <person name="Zou Y."/>
            <person name="Xue W."/>
            <person name="Luo G."/>
        </authorList>
    </citation>
    <scope>NUCLEOTIDE SEQUENCE [LARGE SCALE GENOMIC DNA]</scope>
    <source>
        <strain evidence="1 2">AF24-12</strain>
    </source>
</reference>
<dbReference type="RefSeq" id="WP_117586071.1">
    <property type="nucleotide sequence ID" value="NZ_QRVA01000008.1"/>
</dbReference>
<evidence type="ECO:0000313" key="1">
    <source>
        <dbReference type="EMBL" id="RGS17182.1"/>
    </source>
</evidence>